<proteinExistence type="predicted"/>
<evidence type="ECO:0000313" key="2">
    <source>
        <dbReference type="EMBL" id="KAG2206776.1"/>
    </source>
</evidence>
<dbReference type="Pfam" id="PF18802">
    <property type="entry name" value="CxC1"/>
    <property type="match status" value="1"/>
</dbReference>
<reference evidence="2" key="1">
    <citation type="submission" date="2020-12" db="EMBL/GenBank/DDBJ databases">
        <title>Metabolic potential, ecology and presence of endohyphal bacteria is reflected in genomic diversity of Mucoromycotina.</title>
        <authorList>
            <person name="Muszewska A."/>
            <person name="Okrasinska A."/>
            <person name="Steczkiewicz K."/>
            <person name="Drgas O."/>
            <person name="Orlowska M."/>
            <person name="Perlinska-Lenart U."/>
            <person name="Aleksandrzak-Piekarczyk T."/>
            <person name="Szatraj K."/>
            <person name="Zielenkiewicz U."/>
            <person name="Pilsyk S."/>
            <person name="Malc E."/>
            <person name="Mieczkowski P."/>
            <person name="Kruszewska J.S."/>
            <person name="Biernat P."/>
            <person name="Pawlowska J."/>
        </authorList>
    </citation>
    <scope>NUCLEOTIDE SEQUENCE</scope>
    <source>
        <strain evidence="2">WA0000017839</strain>
    </source>
</reference>
<dbReference type="OrthoDB" id="2252406at2759"/>
<keyword evidence="3" id="KW-1185">Reference proteome</keyword>
<accession>A0A8H7RBW1</accession>
<protein>
    <recommendedName>
        <fullName evidence="1">CxC1-like cysteine cluster associated with KDZ transposases domain-containing protein</fullName>
    </recommendedName>
</protein>
<dbReference type="InterPro" id="IPR041320">
    <property type="entry name" value="CxC1"/>
</dbReference>
<dbReference type="Proteomes" id="UP000603453">
    <property type="component" value="Unassembled WGS sequence"/>
</dbReference>
<feature type="domain" description="CxC1-like cysteine cluster associated with KDZ transposases" evidence="1">
    <location>
        <begin position="117"/>
        <end position="184"/>
    </location>
</feature>
<evidence type="ECO:0000259" key="1">
    <source>
        <dbReference type="Pfam" id="PF18802"/>
    </source>
</evidence>
<evidence type="ECO:0000313" key="3">
    <source>
        <dbReference type="Proteomes" id="UP000603453"/>
    </source>
</evidence>
<comment type="caution">
    <text evidence="2">The sequence shown here is derived from an EMBL/GenBank/DDBJ whole genome shotgun (WGS) entry which is preliminary data.</text>
</comment>
<organism evidence="2 3">
    <name type="scientific">Mucor saturninus</name>
    <dbReference type="NCBI Taxonomy" id="64648"/>
    <lineage>
        <taxon>Eukaryota</taxon>
        <taxon>Fungi</taxon>
        <taxon>Fungi incertae sedis</taxon>
        <taxon>Mucoromycota</taxon>
        <taxon>Mucoromycotina</taxon>
        <taxon>Mucoromycetes</taxon>
        <taxon>Mucorales</taxon>
        <taxon>Mucorineae</taxon>
        <taxon>Mucoraceae</taxon>
        <taxon>Mucor</taxon>
    </lineage>
</organism>
<gene>
    <name evidence="2" type="ORF">INT47_003718</name>
</gene>
<dbReference type="AlphaFoldDB" id="A0A8H7RBW1"/>
<name>A0A8H7RBW1_9FUNG</name>
<sequence>MLSDPDYILDEDAIATLQPSPRTRTRIRPEFYPVLLPNSPNSTTFVSEAYEIKRGTGPGRKLQKKKEVSQRHRLKEIRVDLETKWHNVLEKLCANYLIFVGKQGDLPSIETRSPSAFECDCVQKVVLTKTVRMYFLVEIKDVPVSYCSCKPLPEALMLMGMFPSSPSNPKSAIHLGLLGFFNEVRITLKSSSEGIAKLYNNLRGNPLQVMDSP</sequence>
<dbReference type="EMBL" id="JAEPRD010000029">
    <property type="protein sequence ID" value="KAG2206776.1"/>
    <property type="molecule type" value="Genomic_DNA"/>
</dbReference>